<dbReference type="GO" id="GO:0003677">
    <property type="term" value="F:DNA binding"/>
    <property type="evidence" value="ECO:0007669"/>
    <property type="project" value="InterPro"/>
</dbReference>
<organism evidence="5 6">
    <name type="scientific">Trachipleistophora hominis</name>
    <name type="common">Microsporidian parasite</name>
    <dbReference type="NCBI Taxonomy" id="72359"/>
    <lineage>
        <taxon>Eukaryota</taxon>
        <taxon>Fungi</taxon>
        <taxon>Fungi incertae sedis</taxon>
        <taxon>Microsporidia</taxon>
        <taxon>Pleistophoridae</taxon>
        <taxon>Trachipleistophora</taxon>
    </lineage>
</organism>
<dbReference type="InterPro" id="IPR040663">
    <property type="entry name" value="DNA_pol_D_N"/>
</dbReference>
<dbReference type="PANTHER" id="PTHR10416:SF0">
    <property type="entry name" value="DNA POLYMERASE DELTA SUBUNIT 2"/>
    <property type="match status" value="1"/>
</dbReference>
<evidence type="ECO:0000256" key="2">
    <source>
        <dbReference type="ARBA" id="ARBA00022705"/>
    </source>
</evidence>
<proteinExistence type="inferred from homology"/>
<keyword evidence="5" id="KW-0808">Transferase</keyword>
<keyword evidence="6" id="KW-1185">Reference proteome</keyword>
<dbReference type="GO" id="GO:0003887">
    <property type="term" value="F:DNA-directed DNA polymerase activity"/>
    <property type="evidence" value="ECO:0007669"/>
    <property type="project" value="UniProtKB-EC"/>
</dbReference>
<evidence type="ECO:0000313" key="6">
    <source>
        <dbReference type="Proteomes" id="UP000011185"/>
    </source>
</evidence>
<reference evidence="5 6" key="1">
    <citation type="journal article" date="2012" name="PLoS Pathog.">
        <title>The genome of the obligate intracellular parasite Trachipleistophora hominis: new insights into microsporidian genome dynamics and reductive evolution.</title>
        <authorList>
            <person name="Heinz E."/>
            <person name="Williams T.A."/>
            <person name="Nakjang S."/>
            <person name="Noel C.J."/>
            <person name="Swan D.C."/>
            <person name="Goldberg A.V."/>
            <person name="Harris S.R."/>
            <person name="Weinmaier T."/>
            <person name="Markert S."/>
            <person name="Becher D."/>
            <person name="Bernhardt J."/>
            <person name="Dagan T."/>
            <person name="Hacker C."/>
            <person name="Lucocq J.M."/>
            <person name="Schweder T."/>
            <person name="Rattei T."/>
            <person name="Hall N."/>
            <person name="Hirt R.P."/>
            <person name="Embley T.M."/>
        </authorList>
    </citation>
    <scope>NUCLEOTIDE SEQUENCE [LARGE SCALE GENOMIC DNA]</scope>
</reference>
<dbReference type="EMBL" id="JH993997">
    <property type="protein sequence ID" value="ELQ75034.1"/>
    <property type="molecule type" value="Genomic_DNA"/>
</dbReference>
<protein>
    <submittedName>
        <fullName evidence="5">DNA polymerase delta, regulatory subunit 55</fullName>
        <ecNumber evidence="5">2.7.7.7</ecNumber>
    </submittedName>
</protein>
<dbReference type="AlphaFoldDB" id="L7JUD7"/>
<dbReference type="GO" id="GO:0006271">
    <property type="term" value="P:DNA strand elongation involved in DNA replication"/>
    <property type="evidence" value="ECO:0007669"/>
    <property type="project" value="TreeGrafter"/>
</dbReference>
<dbReference type="STRING" id="72359.L7JUD7"/>
<dbReference type="PANTHER" id="PTHR10416">
    <property type="entry name" value="DNA POLYMERASE DELTA SUBUNIT 2"/>
    <property type="match status" value="1"/>
</dbReference>
<keyword evidence="5" id="KW-0548">Nucleotidyltransferase</keyword>
<dbReference type="InParanoid" id="L7JUD7"/>
<sequence>MRKDFLFQGQYNQTYVTRLEKMRSLINLDVHDDTTILSNLSEASSASGPVAFIALLYVDCANKETIFDEAGLIKKEKNVKPYENFTYFVEDESCRVEVIFEPKDLFVTGQVLGFIAERNTHSLTIKSVIYPVQLKLTGQLDHDIICFIADLRIRNSMSELNVITDYISNSKKVTDLVIIGDIFDEVTKENADLLAQFLEDFGADAFIIPNINDPTNKLLPQQPISNRIIDYNCLFLPSPALFEVGAKMLFIPPVVINDIKLYGEPSAINIMKMLVKIRHICPTAPDTVGCVPYNGEDPFILYEMPNYVFTLGDKFEKEMGEVSYFVLPSFSKSKQVILLTLDKRNFETVALEY</sequence>
<evidence type="ECO:0000256" key="1">
    <source>
        <dbReference type="ARBA" id="ARBA00006035"/>
    </source>
</evidence>
<dbReference type="OrthoDB" id="2190112at2759"/>
<dbReference type="Gene3D" id="3.60.21.50">
    <property type="match status" value="1"/>
</dbReference>
<feature type="domain" description="DNA polymerase alpha/delta/epsilon subunit B" evidence="3">
    <location>
        <begin position="203"/>
        <end position="310"/>
    </location>
</feature>
<dbReference type="VEuPathDB" id="MicrosporidiaDB:THOM_2014"/>
<dbReference type="HOGENOM" id="CLU_021763_2_0_1"/>
<dbReference type="Pfam" id="PF04042">
    <property type="entry name" value="DNA_pol_E_B"/>
    <property type="match status" value="1"/>
</dbReference>
<keyword evidence="2" id="KW-0235">DNA replication</keyword>
<dbReference type="GO" id="GO:0043625">
    <property type="term" value="C:delta DNA polymerase complex"/>
    <property type="evidence" value="ECO:0007669"/>
    <property type="project" value="TreeGrafter"/>
</dbReference>
<feature type="domain" description="DNA polymerase delta subunit OB-fold" evidence="4">
    <location>
        <begin position="10"/>
        <end position="124"/>
    </location>
</feature>
<name>L7JUD7_TRAHO</name>
<dbReference type="Proteomes" id="UP000011185">
    <property type="component" value="Unassembled WGS sequence"/>
</dbReference>
<dbReference type="OMA" id="ICFIADL"/>
<gene>
    <name evidence="5" type="ORF">THOM_2014</name>
</gene>
<dbReference type="Pfam" id="PF18018">
    <property type="entry name" value="DNA_pol_D_N"/>
    <property type="match status" value="1"/>
</dbReference>
<evidence type="ECO:0000313" key="5">
    <source>
        <dbReference type="EMBL" id="ELQ75034.1"/>
    </source>
</evidence>
<dbReference type="EC" id="2.7.7.7" evidence="5"/>
<dbReference type="InterPro" id="IPR024826">
    <property type="entry name" value="DNA_pol_delta/II_ssu"/>
</dbReference>
<comment type="similarity">
    <text evidence="1">Belongs to the DNA polymerase delta/II small subunit family.</text>
</comment>
<dbReference type="InterPro" id="IPR007185">
    <property type="entry name" value="DNA_pol_a/d/e_bsu"/>
</dbReference>
<evidence type="ECO:0000259" key="3">
    <source>
        <dbReference type="Pfam" id="PF04042"/>
    </source>
</evidence>
<evidence type="ECO:0000259" key="4">
    <source>
        <dbReference type="Pfam" id="PF18018"/>
    </source>
</evidence>
<accession>L7JUD7</accession>